<reference evidence="23" key="1">
    <citation type="submission" date="2025-08" db="UniProtKB">
        <authorList>
            <consortium name="Ensembl"/>
        </authorList>
    </citation>
    <scope>IDENTIFICATION</scope>
</reference>
<evidence type="ECO:0000256" key="18">
    <source>
        <dbReference type="PROSITE-ProRule" id="PRU10141"/>
    </source>
</evidence>
<dbReference type="GO" id="GO:0016604">
    <property type="term" value="C:nuclear body"/>
    <property type="evidence" value="ECO:0007669"/>
    <property type="project" value="Ensembl"/>
</dbReference>
<feature type="binding site" evidence="18">
    <location>
        <position position="278"/>
    </location>
    <ligand>
        <name>ATP</name>
        <dbReference type="ChEBI" id="CHEBI:30616"/>
    </ligand>
</feature>
<dbReference type="GO" id="GO:0005524">
    <property type="term" value="F:ATP binding"/>
    <property type="evidence" value="ECO:0007669"/>
    <property type="project" value="UniProtKB-UniRule"/>
</dbReference>
<keyword evidence="11 16" id="KW-0727">SH2 domain</keyword>
<comment type="catalytic activity">
    <reaction evidence="15 19">
        <text>L-tyrosyl-[protein] + ATP = O-phospho-L-tyrosyl-[protein] + ADP + H(+)</text>
        <dbReference type="Rhea" id="RHEA:10596"/>
        <dbReference type="Rhea" id="RHEA-COMP:10136"/>
        <dbReference type="Rhea" id="RHEA-COMP:20101"/>
        <dbReference type="ChEBI" id="CHEBI:15378"/>
        <dbReference type="ChEBI" id="CHEBI:30616"/>
        <dbReference type="ChEBI" id="CHEBI:46858"/>
        <dbReference type="ChEBI" id="CHEBI:61978"/>
        <dbReference type="ChEBI" id="CHEBI:456216"/>
        <dbReference type="EC" id="2.7.10.2"/>
    </reaction>
</comment>
<evidence type="ECO:0000256" key="14">
    <source>
        <dbReference type="ARBA" id="ARBA00023242"/>
    </source>
</evidence>
<dbReference type="GO" id="GO:0060575">
    <property type="term" value="P:intestinal epithelial cell differentiation"/>
    <property type="evidence" value="ECO:0007669"/>
    <property type="project" value="Ensembl"/>
</dbReference>
<dbReference type="EC" id="2.7.10.2" evidence="19"/>
<dbReference type="GO" id="GO:0042802">
    <property type="term" value="F:identical protein binding"/>
    <property type="evidence" value="ECO:0007669"/>
    <property type="project" value="Ensembl"/>
</dbReference>
<dbReference type="Gene3D" id="2.30.30.40">
    <property type="entry name" value="SH3 Domains"/>
    <property type="match status" value="1"/>
</dbReference>
<evidence type="ECO:0000256" key="5">
    <source>
        <dbReference type="ARBA" id="ARBA00022490"/>
    </source>
</evidence>
<dbReference type="PRINTS" id="PR00401">
    <property type="entry name" value="SH2DOMAIN"/>
</dbReference>
<evidence type="ECO:0000256" key="4">
    <source>
        <dbReference type="ARBA" id="ARBA00022443"/>
    </source>
</evidence>
<dbReference type="GO" id="GO:0005829">
    <property type="term" value="C:cytosol"/>
    <property type="evidence" value="ECO:0007669"/>
    <property type="project" value="Ensembl"/>
</dbReference>
<dbReference type="InterPro" id="IPR001452">
    <property type="entry name" value="SH3_domain"/>
</dbReference>
<keyword evidence="5" id="KW-0963">Cytoplasm</keyword>
<dbReference type="PROSITE" id="PS00107">
    <property type="entry name" value="PROTEIN_KINASE_ATP"/>
    <property type="match status" value="1"/>
</dbReference>
<dbReference type="SMART" id="SM00252">
    <property type="entry name" value="SH2"/>
    <property type="match status" value="1"/>
</dbReference>
<feature type="domain" description="Protein kinase" evidence="22">
    <location>
        <begin position="250"/>
        <end position="516"/>
    </location>
</feature>
<keyword evidence="12" id="KW-0472">Membrane</keyword>
<keyword evidence="9 19" id="KW-0418">Kinase</keyword>
<dbReference type="PROSITE" id="PS00109">
    <property type="entry name" value="PROTEIN_KINASE_TYR"/>
    <property type="match status" value="1"/>
</dbReference>
<evidence type="ECO:0000256" key="15">
    <source>
        <dbReference type="ARBA" id="ARBA00051245"/>
    </source>
</evidence>
<evidence type="ECO:0000256" key="2">
    <source>
        <dbReference type="ARBA" id="ARBA00004370"/>
    </source>
</evidence>
<dbReference type="PROSITE" id="PS50002">
    <property type="entry name" value="SH3"/>
    <property type="match status" value="1"/>
</dbReference>
<dbReference type="SUPFAM" id="SSF55550">
    <property type="entry name" value="SH2 domain"/>
    <property type="match status" value="1"/>
</dbReference>
<sequence length="530" mass="60972">PFHSLFPSPLPLSPFSLSSLPPFLTSLTLSSWLENEENLVDFGFAAGRPNSCHNSAPLPGSMNSRLGASPLYTSLWDFEARTLTEISFRAGDLFQVIRQEGEWWWAKKVDGSNRILAEGYVPYNYLAEQETMEAESWFFGQISRSETLQRLLSEKNKTGAFLIRISEKKDTDYVLSVRDDSIVRHYKIWRNSQGNLYMNAALSFPDLRSLVEHYKAKNLSHGLRLTIPCWKQEQEPLPHWDDWERPREEFSLVKKLGAGYFGEVYEGYWKNKVKVAIKTIPKASFKMKLKSDLTYQATFKNETEVMKNLRHKHILSLYAISSVGDPVYIITELMLKGNLLDFLRASEGEHLEMTDLVDMASQVADGMCYLESQNFIHRDLAARNILVGENNICKVGDFGLARLIKDDVYLSYSHNIPYKWTAPEAISHGRYSIKSDVWSFGILLYEIITYGQIPYPGMSNSEVCKKVQTGFQMFRPPKCPPMLYEIMRKCWHLSPDQRPDFHKDSCHLSIISHTNLKQHKQNHLGLILSQ</sequence>
<accession>A0A8C3IXG0</accession>
<dbReference type="Pfam" id="PF07714">
    <property type="entry name" value="PK_Tyr_Ser-Thr"/>
    <property type="match status" value="1"/>
</dbReference>
<dbReference type="GO" id="GO:0004715">
    <property type="term" value="F:non-membrane spanning protein tyrosine kinase activity"/>
    <property type="evidence" value="ECO:0007669"/>
    <property type="project" value="UniProtKB-EC"/>
</dbReference>
<feature type="domain" description="SH3" evidence="21">
    <location>
        <begin position="67"/>
        <end position="131"/>
    </location>
</feature>
<evidence type="ECO:0000256" key="7">
    <source>
        <dbReference type="ARBA" id="ARBA00022679"/>
    </source>
</evidence>
<keyword evidence="8 18" id="KW-0547">Nucleotide-binding</keyword>
<dbReference type="FunFam" id="1.10.510.10:FF:000399">
    <property type="entry name" value="Tyrosine-protein kinase"/>
    <property type="match status" value="1"/>
</dbReference>
<evidence type="ECO:0000256" key="6">
    <source>
        <dbReference type="ARBA" id="ARBA00022553"/>
    </source>
</evidence>
<comment type="subcellular location">
    <subcellularLocation>
        <location evidence="3">Cytoplasm</location>
    </subcellularLocation>
    <subcellularLocation>
        <location evidence="2">Membrane</location>
    </subcellularLocation>
    <subcellularLocation>
        <location evidence="1">Nucleus</location>
    </subcellularLocation>
</comment>
<keyword evidence="14" id="KW-0539">Nucleus</keyword>
<evidence type="ECO:0000256" key="8">
    <source>
        <dbReference type="ARBA" id="ARBA00022741"/>
    </source>
</evidence>
<dbReference type="FunFam" id="3.30.505.10:FF:000074">
    <property type="entry name" value="Tyrosine-protein kinase"/>
    <property type="match status" value="1"/>
</dbReference>
<dbReference type="PROSITE" id="PS50001">
    <property type="entry name" value="SH2"/>
    <property type="match status" value="1"/>
</dbReference>
<dbReference type="SMART" id="SM00326">
    <property type="entry name" value="SH3"/>
    <property type="match status" value="1"/>
</dbReference>
<dbReference type="PRINTS" id="PR00452">
    <property type="entry name" value="SH3DOMAIN"/>
</dbReference>
<evidence type="ECO:0000259" key="22">
    <source>
        <dbReference type="PROSITE" id="PS50011"/>
    </source>
</evidence>
<name>A0A8C3IXG0_CHRPI</name>
<evidence type="ECO:0000256" key="19">
    <source>
        <dbReference type="RuleBase" id="RU362096"/>
    </source>
</evidence>
<keyword evidence="13 19" id="KW-0829">Tyrosine-protein kinase</keyword>
<evidence type="ECO:0000256" key="11">
    <source>
        <dbReference type="ARBA" id="ARBA00022999"/>
    </source>
</evidence>
<keyword evidence="6" id="KW-0597">Phosphoprotein</keyword>
<dbReference type="InterPro" id="IPR008266">
    <property type="entry name" value="Tyr_kinase_AS"/>
</dbReference>
<dbReference type="InterPro" id="IPR050198">
    <property type="entry name" value="Non-receptor_tyrosine_kinases"/>
</dbReference>
<dbReference type="GO" id="GO:0071300">
    <property type="term" value="P:cellular response to retinoic acid"/>
    <property type="evidence" value="ECO:0007669"/>
    <property type="project" value="Ensembl"/>
</dbReference>
<dbReference type="GO" id="GO:0005886">
    <property type="term" value="C:plasma membrane"/>
    <property type="evidence" value="ECO:0007669"/>
    <property type="project" value="Ensembl"/>
</dbReference>
<keyword evidence="7 19" id="KW-0808">Transferase</keyword>
<feature type="domain" description="SH2" evidence="20">
    <location>
        <begin position="137"/>
        <end position="229"/>
    </location>
</feature>
<gene>
    <name evidence="23" type="primary">PTK6</name>
</gene>
<dbReference type="InterPro" id="IPR011009">
    <property type="entry name" value="Kinase-like_dom_sf"/>
</dbReference>
<dbReference type="InterPro" id="IPR000719">
    <property type="entry name" value="Prot_kinase_dom"/>
</dbReference>
<keyword evidence="4 17" id="KW-0728">SH3 domain</keyword>
<dbReference type="AlphaFoldDB" id="A0A8C3IXG0"/>
<evidence type="ECO:0000256" key="17">
    <source>
        <dbReference type="PROSITE-ProRule" id="PRU00192"/>
    </source>
</evidence>
<dbReference type="PRINTS" id="PR00109">
    <property type="entry name" value="TYRKINASE"/>
</dbReference>
<dbReference type="InterPro" id="IPR000980">
    <property type="entry name" value="SH2"/>
</dbReference>
<evidence type="ECO:0000313" key="23">
    <source>
        <dbReference type="Ensembl" id="ENSCPBP00000039486.1"/>
    </source>
</evidence>
<dbReference type="InterPro" id="IPR017441">
    <property type="entry name" value="Protein_kinase_ATP_BS"/>
</dbReference>
<evidence type="ECO:0000313" key="24">
    <source>
        <dbReference type="Proteomes" id="UP000694380"/>
    </source>
</evidence>
<dbReference type="Pfam" id="PF07653">
    <property type="entry name" value="SH3_2"/>
    <property type="match status" value="1"/>
</dbReference>
<keyword evidence="24" id="KW-1185">Reference proteome</keyword>
<dbReference type="SMART" id="SM00219">
    <property type="entry name" value="TyrKc"/>
    <property type="match status" value="1"/>
</dbReference>
<comment type="similarity">
    <text evidence="19">Belongs to the protein kinase superfamily. Tyr protein kinase family.</text>
</comment>
<evidence type="ECO:0000256" key="16">
    <source>
        <dbReference type="PROSITE-ProRule" id="PRU00191"/>
    </source>
</evidence>
<dbReference type="GO" id="GO:0001726">
    <property type="term" value="C:ruffle"/>
    <property type="evidence" value="ECO:0007669"/>
    <property type="project" value="Ensembl"/>
</dbReference>
<dbReference type="PANTHER" id="PTHR24418">
    <property type="entry name" value="TYROSINE-PROTEIN KINASE"/>
    <property type="match status" value="1"/>
</dbReference>
<dbReference type="Pfam" id="PF00017">
    <property type="entry name" value="SH2"/>
    <property type="match status" value="1"/>
</dbReference>
<dbReference type="Ensembl" id="ENSCPBT00000046292.1">
    <property type="protein sequence ID" value="ENSCPBP00000039486.1"/>
    <property type="gene ID" value="ENSCPBG00000027206.1"/>
</dbReference>
<dbReference type="InterPro" id="IPR036028">
    <property type="entry name" value="SH3-like_dom_sf"/>
</dbReference>
<dbReference type="Gene3D" id="1.10.510.10">
    <property type="entry name" value="Transferase(Phosphotransferase) domain 1"/>
    <property type="match status" value="1"/>
</dbReference>
<dbReference type="PROSITE" id="PS50011">
    <property type="entry name" value="PROTEIN_KINASE_DOM"/>
    <property type="match status" value="1"/>
</dbReference>
<organism evidence="23 24">
    <name type="scientific">Chrysemys picta bellii</name>
    <name type="common">Western painted turtle</name>
    <name type="synonym">Emys bellii</name>
    <dbReference type="NCBI Taxonomy" id="8478"/>
    <lineage>
        <taxon>Eukaryota</taxon>
        <taxon>Metazoa</taxon>
        <taxon>Chordata</taxon>
        <taxon>Craniata</taxon>
        <taxon>Vertebrata</taxon>
        <taxon>Euteleostomi</taxon>
        <taxon>Archelosauria</taxon>
        <taxon>Testudinata</taxon>
        <taxon>Testudines</taxon>
        <taxon>Cryptodira</taxon>
        <taxon>Durocryptodira</taxon>
        <taxon>Testudinoidea</taxon>
        <taxon>Emydidae</taxon>
        <taxon>Chrysemys</taxon>
    </lineage>
</organism>
<evidence type="ECO:0000256" key="9">
    <source>
        <dbReference type="ARBA" id="ARBA00022777"/>
    </source>
</evidence>
<dbReference type="FunFam" id="2.30.30.40:FF:000229">
    <property type="entry name" value="Tyrosine-protein kinase"/>
    <property type="match status" value="1"/>
</dbReference>
<evidence type="ECO:0000259" key="20">
    <source>
        <dbReference type="PROSITE" id="PS50001"/>
    </source>
</evidence>
<dbReference type="GeneTree" id="ENSGT00940000161218"/>
<evidence type="ECO:0000256" key="1">
    <source>
        <dbReference type="ARBA" id="ARBA00004123"/>
    </source>
</evidence>
<evidence type="ECO:0000256" key="3">
    <source>
        <dbReference type="ARBA" id="ARBA00004496"/>
    </source>
</evidence>
<dbReference type="Proteomes" id="UP000694380">
    <property type="component" value="Unplaced"/>
</dbReference>
<dbReference type="InterPro" id="IPR036860">
    <property type="entry name" value="SH2_dom_sf"/>
</dbReference>
<dbReference type="GO" id="GO:0045926">
    <property type="term" value="P:negative regulation of growth"/>
    <property type="evidence" value="ECO:0007669"/>
    <property type="project" value="Ensembl"/>
</dbReference>
<dbReference type="GO" id="GO:0016477">
    <property type="term" value="P:cell migration"/>
    <property type="evidence" value="ECO:0007669"/>
    <property type="project" value="Ensembl"/>
</dbReference>
<evidence type="ECO:0000256" key="12">
    <source>
        <dbReference type="ARBA" id="ARBA00023136"/>
    </source>
</evidence>
<evidence type="ECO:0000259" key="21">
    <source>
        <dbReference type="PROSITE" id="PS50002"/>
    </source>
</evidence>
<proteinExistence type="inferred from homology"/>
<evidence type="ECO:0000256" key="13">
    <source>
        <dbReference type="ARBA" id="ARBA00023137"/>
    </source>
</evidence>
<dbReference type="InterPro" id="IPR001245">
    <property type="entry name" value="Ser-Thr/Tyr_kinase_cat_dom"/>
</dbReference>
<dbReference type="Gene3D" id="3.30.200.20">
    <property type="entry name" value="Phosphorylase Kinase, domain 1"/>
    <property type="match status" value="1"/>
</dbReference>
<dbReference type="SUPFAM" id="SSF56112">
    <property type="entry name" value="Protein kinase-like (PK-like)"/>
    <property type="match status" value="1"/>
</dbReference>
<evidence type="ECO:0000256" key="10">
    <source>
        <dbReference type="ARBA" id="ARBA00022840"/>
    </source>
</evidence>
<dbReference type="InterPro" id="IPR020635">
    <property type="entry name" value="Tyr_kinase_cat_dom"/>
</dbReference>
<protein>
    <recommendedName>
        <fullName evidence="19">Tyrosine-protein kinase</fullName>
        <ecNumber evidence="19">2.7.10.2</ecNumber>
    </recommendedName>
</protein>
<dbReference type="SUPFAM" id="SSF50044">
    <property type="entry name" value="SH3-domain"/>
    <property type="match status" value="1"/>
</dbReference>
<keyword evidence="10 18" id="KW-0067">ATP-binding</keyword>
<dbReference type="GO" id="GO:0010976">
    <property type="term" value="P:positive regulation of neuron projection development"/>
    <property type="evidence" value="ECO:0007669"/>
    <property type="project" value="Ensembl"/>
</dbReference>
<reference evidence="23" key="2">
    <citation type="submission" date="2025-09" db="UniProtKB">
        <authorList>
            <consortium name="Ensembl"/>
        </authorList>
    </citation>
    <scope>IDENTIFICATION</scope>
</reference>
<dbReference type="Gene3D" id="3.30.505.10">
    <property type="entry name" value="SH2 domain"/>
    <property type="match status" value="1"/>
</dbReference>